<name>A0A6B0RYI4_9CETA</name>
<dbReference type="AlphaFoldDB" id="A0A6B0RYI4"/>
<evidence type="ECO:0000313" key="13">
    <source>
        <dbReference type="EMBL" id="MXQ94291.1"/>
    </source>
</evidence>
<evidence type="ECO:0000313" key="14">
    <source>
        <dbReference type="Proteomes" id="UP000322234"/>
    </source>
</evidence>
<dbReference type="GO" id="GO:0008083">
    <property type="term" value="F:growth factor activity"/>
    <property type="evidence" value="ECO:0007669"/>
    <property type="project" value="UniProtKB-KW"/>
</dbReference>
<keyword evidence="7" id="KW-0339">Growth factor</keyword>
<evidence type="ECO:0000256" key="11">
    <source>
        <dbReference type="SAM" id="MobiDB-lite"/>
    </source>
</evidence>
<dbReference type="GO" id="GO:0030154">
    <property type="term" value="P:cell differentiation"/>
    <property type="evidence" value="ECO:0007669"/>
    <property type="project" value="UniProtKB-ARBA"/>
</dbReference>
<dbReference type="GO" id="GO:0038165">
    <property type="term" value="P:oncostatin-M-mediated signaling pathway"/>
    <property type="evidence" value="ECO:0007669"/>
    <property type="project" value="InterPro"/>
</dbReference>
<evidence type="ECO:0000256" key="7">
    <source>
        <dbReference type="ARBA" id="ARBA00023030"/>
    </source>
</evidence>
<dbReference type="Pfam" id="PF01291">
    <property type="entry name" value="LIF_OSM"/>
    <property type="match status" value="2"/>
</dbReference>
<organism evidence="13 14">
    <name type="scientific">Bos mutus</name>
    <name type="common">wild yak</name>
    <dbReference type="NCBI Taxonomy" id="72004"/>
    <lineage>
        <taxon>Eukaryota</taxon>
        <taxon>Metazoa</taxon>
        <taxon>Chordata</taxon>
        <taxon>Craniata</taxon>
        <taxon>Vertebrata</taxon>
        <taxon>Euteleostomi</taxon>
        <taxon>Mammalia</taxon>
        <taxon>Eutheria</taxon>
        <taxon>Laurasiatheria</taxon>
        <taxon>Artiodactyla</taxon>
        <taxon>Ruminantia</taxon>
        <taxon>Pecora</taxon>
        <taxon>Bovidae</taxon>
        <taxon>Bovinae</taxon>
        <taxon>Bos</taxon>
    </lineage>
</organism>
<keyword evidence="8" id="KW-1015">Disulfide bond</keyword>
<dbReference type="InterPro" id="IPR039578">
    <property type="entry name" value="OSM"/>
</dbReference>
<accession>A0A6B0RYI4</accession>
<evidence type="ECO:0000256" key="4">
    <source>
        <dbReference type="ARBA" id="ARBA00022514"/>
    </source>
</evidence>
<dbReference type="GO" id="GO:0023051">
    <property type="term" value="P:regulation of signaling"/>
    <property type="evidence" value="ECO:0007669"/>
    <property type="project" value="UniProtKB-ARBA"/>
</dbReference>
<dbReference type="GO" id="GO:0005125">
    <property type="term" value="F:cytokine activity"/>
    <property type="evidence" value="ECO:0007669"/>
    <property type="project" value="UniProtKB-KW"/>
</dbReference>
<dbReference type="FunFam" id="1.20.1250.10:FF:000018">
    <property type="entry name" value="leukemia inhibitory factor"/>
    <property type="match status" value="1"/>
</dbReference>
<dbReference type="PRINTS" id="PR01883">
    <property type="entry name" value="LEUKAEMIAIF"/>
</dbReference>
<dbReference type="InterPro" id="IPR003624">
    <property type="entry name" value="Leukemia_IF"/>
</dbReference>
<dbReference type="PANTHER" id="PTHR14261">
    <property type="entry name" value="ONCOSTATIN M"/>
    <property type="match status" value="1"/>
</dbReference>
<evidence type="ECO:0000256" key="5">
    <source>
        <dbReference type="ARBA" id="ARBA00022525"/>
    </source>
</evidence>
<dbReference type="InterPro" id="IPR001581">
    <property type="entry name" value="Leukemia_IF/oncostatin"/>
</dbReference>
<keyword evidence="5" id="KW-0964">Secreted</keyword>
<dbReference type="GO" id="GO:0010646">
    <property type="term" value="P:regulation of cell communication"/>
    <property type="evidence" value="ECO:0007669"/>
    <property type="project" value="UniProtKB-ARBA"/>
</dbReference>
<protein>
    <recommendedName>
        <fullName evidence="3">Leukemia inhibitory factor</fullName>
    </recommendedName>
</protein>
<dbReference type="PROSITE" id="PS00590">
    <property type="entry name" value="LIF_OSM"/>
    <property type="match status" value="2"/>
</dbReference>
<dbReference type="SMART" id="SM00080">
    <property type="entry name" value="LIF_OSM"/>
    <property type="match status" value="2"/>
</dbReference>
<dbReference type="GO" id="GO:0051240">
    <property type="term" value="P:positive regulation of multicellular organismal process"/>
    <property type="evidence" value="ECO:0007669"/>
    <property type="project" value="UniProtKB-ARBA"/>
</dbReference>
<keyword evidence="14" id="KW-1185">Reference proteome</keyword>
<evidence type="ECO:0000256" key="2">
    <source>
        <dbReference type="ARBA" id="ARBA00005971"/>
    </source>
</evidence>
<dbReference type="GO" id="GO:2000026">
    <property type="term" value="P:regulation of multicellular organismal development"/>
    <property type="evidence" value="ECO:0007669"/>
    <property type="project" value="UniProtKB-ARBA"/>
</dbReference>
<feature type="chain" id="PRO_5025577534" description="Leukemia inhibitory factor" evidence="12">
    <location>
        <begin position="27"/>
        <end position="361"/>
    </location>
</feature>
<evidence type="ECO:0000256" key="6">
    <source>
        <dbReference type="ARBA" id="ARBA00022729"/>
    </source>
</evidence>
<keyword evidence="9" id="KW-0325">Glycoprotein</keyword>
<evidence type="ECO:0000256" key="9">
    <source>
        <dbReference type="ARBA" id="ARBA00023180"/>
    </source>
</evidence>
<dbReference type="GO" id="GO:0005147">
    <property type="term" value="F:oncostatin-M receptor binding"/>
    <property type="evidence" value="ECO:0007669"/>
    <property type="project" value="InterPro"/>
</dbReference>
<comment type="caution">
    <text evidence="13">The sequence shown here is derived from an EMBL/GenBank/DDBJ whole genome shotgun (WGS) entry which is preliminary data.</text>
</comment>
<dbReference type="GO" id="GO:0009891">
    <property type="term" value="P:positive regulation of biosynthetic process"/>
    <property type="evidence" value="ECO:0007669"/>
    <property type="project" value="UniProtKB-ARBA"/>
</dbReference>
<comment type="function">
    <text evidence="10">LIF has the capacity to induce terminal differentiation in leukemic cells. Its activities include the induction of hematopoietic differentiation in normal and myeloid leukemia cells, the induction of neuronal cell differentiation, and the stimulation of acute-phase protein synthesis in hepatocytes.</text>
</comment>
<dbReference type="PANTHER" id="PTHR14261:SF0">
    <property type="entry name" value="ONCOSTATIN-M"/>
    <property type="match status" value="1"/>
</dbReference>
<dbReference type="InterPro" id="IPR019827">
    <property type="entry name" value="Leukemia_IF/oncostatin_CS"/>
</dbReference>
<reference evidence="13" key="1">
    <citation type="submission" date="2019-10" db="EMBL/GenBank/DDBJ databases">
        <title>The sequence and de novo assembly of the wild yak genome.</title>
        <authorList>
            <person name="Liu Y."/>
        </authorList>
    </citation>
    <scope>NUCLEOTIDE SEQUENCE [LARGE SCALE GENOMIC DNA]</scope>
    <source>
        <strain evidence="13">WY2019</strain>
    </source>
</reference>
<keyword evidence="4" id="KW-0202">Cytokine</keyword>
<evidence type="ECO:0000256" key="10">
    <source>
        <dbReference type="ARBA" id="ARBA00024822"/>
    </source>
</evidence>
<dbReference type="EMBL" id="VBQZ03000108">
    <property type="protein sequence ID" value="MXQ94291.1"/>
    <property type="molecule type" value="Genomic_DNA"/>
</dbReference>
<dbReference type="Proteomes" id="UP000322234">
    <property type="component" value="Unassembled WGS sequence"/>
</dbReference>
<feature type="region of interest" description="Disordered" evidence="11">
    <location>
        <begin position="142"/>
        <end position="171"/>
    </location>
</feature>
<dbReference type="GO" id="GO:0005615">
    <property type="term" value="C:extracellular space"/>
    <property type="evidence" value="ECO:0007669"/>
    <property type="project" value="UniProtKB-KW"/>
</dbReference>
<keyword evidence="6 12" id="KW-0732">Signal</keyword>
<dbReference type="GO" id="GO:0006955">
    <property type="term" value="P:immune response"/>
    <property type="evidence" value="ECO:0007669"/>
    <property type="project" value="InterPro"/>
</dbReference>
<evidence type="ECO:0000256" key="8">
    <source>
        <dbReference type="ARBA" id="ARBA00023157"/>
    </source>
</evidence>
<dbReference type="SUPFAM" id="SSF47266">
    <property type="entry name" value="4-helical cytokines"/>
    <property type="match status" value="2"/>
</dbReference>
<comment type="similarity">
    <text evidence="2">Belongs to the LIF/OSM family.</text>
</comment>
<evidence type="ECO:0000256" key="1">
    <source>
        <dbReference type="ARBA" id="ARBA00004613"/>
    </source>
</evidence>
<feature type="compositionally biased region" description="Pro residues" evidence="11">
    <location>
        <begin position="153"/>
        <end position="166"/>
    </location>
</feature>
<evidence type="ECO:0000256" key="3">
    <source>
        <dbReference type="ARBA" id="ARBA00016836"/>
    </source>
</evidence>
<comment type="subcellular location">
    <subcellularLocation>
        <location evidence="1">Secreted</location>
    </subcellularLocation>
</comment>
<dbReference type="GO" id="GO:0005146">
    <property type="term" value="F:leukemia inhibitory factor receptor binding"/>
    <property type="evidence" value="ECO:0007669"/>
    <property type="project" value="InterPro"/>
</dbReference>
<gene>
    <name evidence="13" type="ORF">E5288_WYG007311</name>
</gene>
<sequence length="361" mass="40437">MRAQRMQRTLLSLVLRLLLLCTVATGKCSGKYHELLLQLQRQADLMQDPSTLLDPYIRLQGLHSPVLQEHCRERPGDFPSEDALWRLSRQDFLQTLNATLGLILRMLSALQQDLPEAAHQQAEMNVRGFGNNIHCMAQLLSGSSDPKAAEPTQPGPGPTPLPPTPPSSTFQRKLRNCGFLRGYHRFMRTAGQVLRGWGERQGRSRRHSPCRALKRGARRTRPFPEYTAQGEPFPNNLDKLCSPNVTDFPPFHANGTEKARLVELYRIIAYLGASLGNITRDQKVLNPYAHGLHSKLSTTADVLRGLLSNVLCRLCSKYHVSHVDVTYGPDTSGKDVFQKKKLGCQLLGKYKQVIAVLAQAF</sequence>
<evidence type="ECO:0000256" key="12">
    <source>
        <dbReference type="SAM" id="SignalP"/>
    </source>
</evidence>
<dbReference type="Gene3D" id="1.20.1250.10">
    <property type="match status" value="2"/>
</dbReference>
<dbReference type="InterPro" id="IPR009079">
    <property type="entry name" value="4_helix_cytokine-like_core"/>
</dbReference>
<feature type="signal peptide" evidence="12">
    <location>
        <begin position="1"/>
        <end position="26"/>
    </location>
</feature>
<proteinExistence type="inferred from homology"/>